<dbReference type="Proteomes" id="UP001642464">
    <property type="component" value="Unassembled WGS sequence"/>
</dbReference>
<evidence type="ECO:0000313" key="2">
    <source>
        <dbReference type="EMBL" id="CAK9052428.1"/>
    </source>
</evidence>
<dbReference type="EMBL" id="CAXAMM010022692">
    <property type="protein sequence ID" value="CAK9052442.1"/>
    <property type="molecule type" value="Genomic_DNA"/>
</dbReference>
<feature type="compositionally biased region" description="Basic and acidic residues" evidence="1">
    <location>
        <begin position="201"/>
        <end position="238"/>
    </location>
</feature>
<feature type="compositionally biased region" description="Low complexity" evidence="1">
    <location>
        <begin position="1"/>
        <end position="38"/>
    </location>
</feature>
<protein>
    <submittedName>
        <fullName evidence="2">Uncharacterized protein</fullName>
    </submittedName>
</protein>
<accession>A0ABP0MMU0</accession>
<comment type="caution">
    <text evidence="2">The sequence shown here is derived from an EMBL/GenBank/DDBJ whole genome shotgun (WGS) entry which is preliminary data.</text>
</comment>
<dbReference type="EMBL" id="CAXAMM010022681">
    <property type="protein sequence ID" value="CAK9052428.1"/>
    <property type="molecule type" value="Genomic_DNA"/>
</dbReference>
<gene>
    <name evidence="2" type="ORF">SCF082_LOCUS28685</name>
    <name evidence="3" type="ORF">SCF082_LOCUS28690</name>
</gene>
<organism evidence="2 4">
    <name type="scientific">Durusdinium trenchii</name>
    <dbReference type="NCBI Taxonomy" id="1381693"/>
    <lineage>
        <taxon>Eukaryota</taxon>
        <taxon>Sar</taxon>
        <taxon>Alveolata</taxon>
        <taxon>Dinophyceae</taxon>
        <taxon>Suessiales</taxon>
        <taxon>Symbiodiniaceae</taxon>
        <taxon>Durusdinium</taxon>
    </lineage>
</organism>
<evidence type="ECO:0000256" key="1">
    <source>
        <dbReference type="SAM" id="MobiDB-lite"/>
    </source>
</evidence>
<feature type="compositionally biased region" description="Basic and acidic residues" evidence="1">
    <location>
        <begin position="248"/>
        <end position="261"/>
    </location>
</feature>
<feature type="compositionally biased region" description="Basic and acidic residues" evidence="1">
    <location>
        <begin position="163"/>
        <end position="187"/>
    </location>
</feature>
<evidence type="ECO:0000313" key="3">
    <source>
        <dbReference type="EMBL" id="CAK9052442.1"/>
    </source>
</evidence>
<proteinExistence type="predicted"/>
<reference evidence="2 4" key="1">
    <citation type="submission" date="2024-02" db="EMBL/GenBank/DDBJ databases">
        <authorList>
            <person name="Chen Y."/>
            <person name="Shah S."/>
            <person name="Dougan E. K."/>
            <person name="Thang M."/>
            <person name="Chan C."/>
        </authorList>
    </citation>
    <scope>NUCLEOTIDE SEQUENCE [LARGE SCALE GENOMIC DNA]</scope>
</reference>
<feature type="region of interest" description="Disordered" evidence="1">
    <location>
        <begin position="109"/>
        <end position="261"/>
    </location>
</feature>
<feature type="compositionally biased region" description="Basic and acidic residues" evidence="1">
    <location>
        <begin position="113"/>
        <end position="129"/>
    </location>
</feature>
<feature type="compositionally biased region" description="Low complexity" evidence="1">
    <location>
        <begin position="191"/>
        <end position="200"/>
    </location>
</feature>
<name>A0ABP0MMU0_9DINO</name>
<keyword evidence="4" id="KW-1185">Reference proteome</keyword>
<sequence length="261" mass="28035">QAAAAAAGAPEAIEPVTETPKAVTAPAEAATSTAQAGGETKEAVGTVGPRETSVGTGTEAVETPGASASIANNDSEEEGQELGAFSTDQQLDMRAAALDKLHIDEALAMMLHQENDEKNKDEAHEREPRQPPQPQTYEDLTEELQLELERHGVSSYSLPSKIEQPDKDMKRLEAEFEKKSRFLKEKTQTGAEAASSAVAARDAEKENEKEGEAEADASKKRKEQENPDSRSIVEAELKKKPKGPKSSATEKKTHACQEAKT</sequence>
<evidence type="ECO:0000313" key="4">
    <source>
        <dbReference type="Proteomes" id="UP001642464"/>
    </source>
</evidence>
<feature type="non-terminal residue" evidence="2">
    <location>
        <position position="261"/>
    </location>
</feature>
<feature type="non-terminal residue" evidence="2">
    <location>
        <position position="1"/>
    </location>
</feature>
<feature type="region of interest" description="Disordered" evidence="1">
    <location>
        <begin position="1"/>
        <end position="88"/>
    </location>
</feature>